<comment type="caution">
    <text evidence="3">The sequence shown here is derived from an EMBL/GenBank/DDBJ whole genome shotgun (WGS) entry which is preliminary data.</text>
</comment>
<dbReference type="Proteomes" id="UP000663879">
    <property type="component" value="Unassembled WGS sequence"/>
</dbReference>
<sequence>MKYIISNNNKKAFDPDISFLQFNHCLLIFNKFFICNNMVNSFTILVLFAAVVAVCLASEKEESSLLKKLTAETTENINRNKRALYYRNDPEAMARERNFRNGDLGFYDYYYDDLYDYYYDYYYDYPLYYGFGPLGLNGLGLGIGSPFGIGLDRFNRNNKGRESKGDKRGKSGKRGSGRRGERY</sequence>
<proteinExistence type="predicted"/>
<keyword evidence="4" id="KW-1185">Reference proteome</keyword>
<keyword evidence="2" id="KW-0472">Membrane</keyword>
<reference evidence="3" key="1">
    <citation type="submission" date="2021-02" db="EMBL/GenBank/DDBJ databases">
        <authorList>
            <person name="Nowell W R."/>
        </authorList>
    </citation>
    <scope>NUCLEOTIDE SEQUENCE</scope>
    <source>
        <strain evidence="3">Ploen Becks lab</strain>
    </source>
</reference>
<evidence type="ECO:0000256" key="1">
    <source>
        <dbReference type="SAM" id="MobiDB-lite"/>
    </source>
</evidence>
<organism evidence="3 4">
    <name type="scientific">Brachionus calyciflorus</name>
    <dbReference type="NCBI Taxonomy" id="104777"/>
    <lineage>
        <taxon>Eukaryota</taxon>
        <taxon>Metazoa</taxon>
        <taxon>Spiralia</taxon>
        <taxon>Gnathifera</taxon>
        <taxon>Rotifera</taxon>
        <taxon>Eurotatoria</taxon>
        <taxon>Monogononta</taxon>
        <taxon>Pseudotrocha</taxon>
        <taxon>Ploima</taxon>
        <taxon>Brachionidae</taxon>
        <taxon>Brachionus</taxon>
    </lineage>
</organism>
<gene>
    <name evidence="3" type="ORF">OXX778_LOCUS11580</name>
</gene>
<dbReference type="AlphaFoldDB" id="A0A813ZVG9"/>
<keyword evidence="2" id="KW-1133">Transmembrane helix</keyword>
<keyword evidence="2" id="KW-0812">Transmembrane</keyword>
<protein>
    <submittedName>
        <fullName evidence="3">Uncharacterized protein</fullName>
    </submittedName>
</protein>
<feature type="region of interest" description="Disordered" evidence="1">
    <location>
        <begin position="155"/>
        <end position="183"/>
    </location>
</feature>
<evidence type="ECO:0000256" key="2">
    <source>
        <dbReference type="SAM" id="Phobius"/>
    </source>
</evidence>
<dbReference type="EMBL" id="CAJNOC010001976">
    <property type="protein sequence ID" value="CAF0904640.1"/>
    <property type="molecule type" value="Genomic_DNA"/>
</dbReference>
<feature type="compositionally biased region" description="Basic and acidic residues" evidence="1">
    <location>
        <begin position="155"/>
        <end position="169"/>
    </location>
</feature>
<evidence type="ECO:0000313" key="4">
    <source>
        <dbReference type="Proteomes" id="UP000663879"/>
    </source>
</evidence>
<name>A0A813ZVG9_9BILA</name>
<feature type="transmembrane region" description="Helical" evidence="2">
    <location>
        <begin position="38"/>
        <end position="58"/>
    </location>
</feature>
<evidence type="ECO:0000313" key="3">
    <source>
        <dbReference type="EMBL" id="CAF0904640.1"/>
    </source>
</evidence>
<accession>A0A813ZVG9</accession>